<feature type="transmembrane region" description="Helical" evidence="1">
    <location>
        <begin position="336"/>
        <end position="355"/>
    </location>
</feature>
<proteinExistence type="predicted"/>
<organism evidence="2 3">
    <name type="scientific">Reichenbachiella ulvae</name>
    <dbReference type="NCBI Taxonomy" id="2980104"/>
    <lineage>
        <taxon>Bacteria</taxon>
        <taxon>Pseudomonadati</taxon>
        <taxon>Bacteroidota</taxon>
        <taxon>Cytophagia</taxon>
        <taxon>Cytophagales</taxon>
        <taxon>Reichenbachiellaceae</taxon>
        <taxon>Reichenbachiella</taxon>
    </lineage>
</organism>
<feature type="transmembrane region" description="Helical" evidence="1">
    <location>
        <begin position="414"/>
        <end position="433"/>
    </location>
</feature>
<feature type="transmembrane region" description="Helical" evidence="1">
    <location>
        <begin position="310"/>
        <end position="329"/>
    </location>
</feature>
<keyword evidence="1" id="KW-1133">Transmembrane helix</keyword>
<dbReference type="PIRSF" id="PIRSF004548">
    <property type="entry name" value="CreD"/>
    <property type="match status" value="1"/>
</dbReference>
<dbReference type="EMBL" id="JAOYOD010000001">
    <property type="protein sequence ID" value="MCV9385938.1"/>
    <property type="molecule type" value="Genomic_DNA"/>
</dbReference>
<accession>A0ABT3CQF5</accession>
<feature type="transmembrane region" description="Helical" evidence="1">
    <location>
        <begin position="389"/>
        <end position="408"/>
    </location>
</feature>
<feature type="transmembrane region" description="Helical" evidence="1">
    <location>
        <begin position="21"/>
        <end position="44"/>
    </location>
</feature>
<keyword evidence="3" id="KW-1185">Reference proteome</keyword>
<dbReference type="PANTHER" id="PTHR30092">
    <property type="entry name" value="INNER MEMBRANE PROTEIN CRED"/>
    <property type="match status" value="1"/>
</dbReference>
<sequence length="446" mass="50581">MNTQKSLFETIASWIKHSIMLKLSIVGILILILLIPTTMIQSIIDEREQMNRMATEEVSSKWANEQLINGPILTIPLSYERENKEEIEVWEEYLHILPESLNINGSVDPEKLKRGIYEIVVYKSQLVLNGDFITHAKFDRKDLKQIHLDQAFLTIGISDLRGIEDEINLSWNEQKLKATPGTRIPELISTGVTIELPEISFIDSAIVDFKFDLKLQGSQNMSFVPLGSTTNVALTSPWPSPSFNGDFLPDERTVGDKGFEANWKILQLNRNFPQSWMGNRAKNQLATALFGVDLMLPLDDYQKATRSAKYAIMTIALSFLVFFLVEIINGRKIHPFQYTLVGLSLCLFYILLISISEHSNFNLAYLISSIAVIAMIFLYSFSVFRSSKLSALLSAILIGLYGFLFVTLQMADYALLMGSIGLTAILALTMYFTRNIDWYQINQKSE</sequence>
<dbReference type="RefSeq" id="WP_264136720.1">
    <property type="nucleotide sequence ID" value="NZ_JAOYOD010000001.1"/>
</dbReference>
<keyword evidence="1" id="KW-0812">Transmembrane</keyword>
<dbReference type="Proteomes" id="UP001300692">
    <property type="component" value="Unassembled WGS sequence"/>
</dbReference>
<protein>
    <submittedName>
        <fullName evidence="2">Cell envelope integrity protein CreD</fullName>
    </submittedName>
</protein>
<evidence type="ECO:0000313" key="3">
    <source>
        <dbReference type="Proteomes" id="UP001300692"/>
    </source>
</evidence>
<evidence type="ECO:0000256" key="1">
    <source>
        <dbReference type="SAM" id="Phobius"/>
    </source>
</evidence>
<dbReference type="InterPro" id="IPR010364">
    <property type="entry name" value="Uncharacterised_IM_CreD"/>
</dbReference>
<dbReference type="PANTHER" id="PTHR30092:SF0">
    <property type="entry name" value="INNER MEMBRANE PROTEIN CRED"/>
    <property type="match status" value="1"/>
</dbReference>
<dbReference type="NCBIfam" id="NF008712">
    <property type="entry name" value="PRK11715.1-1"/>
    <property type="match status" value="1"/>
</dbReference>
<evidence type="ECO:0000313" key="2">
    <source>
        <dbReference type="EMBL" id="MCV9385938.1"/>
    </source>
</evidence>
<name>A0ABT3CQF5_9BACT</name>
<comment type="caution">
    <text evidence="2">The sequence shown here is derived from an EMBL/GenBank/DDBJ whole genome shotgun (WGS) entry which is preliminary data.</text>
</comment>
<dbReference type="Pfam" id="PF06123">
    <property type="entry name" value="CreD"/>
    <property type="match status" value="1"/>
</dbReference>
<reference evidence="2 3" key="1">
    <citation type="submission" date="2022-10" db="EMBL/GenBank/DDBJ databases">
        <title>Comparative genomics and taxonomic characterization of three novel marine species of genus Reichenbachiella exhibiting antioxidant and polysaccharide degradation activities.</title>
        <authorList>
            <person name="Muhammad N."/>
            <person name="Lee Y.-J."/>
            <person name="Ko J."/>
            <person name="Kim S.-G."/>
        </authorList>
    </citation>
    <scope>NUCLEOTIDE SEQUENCE [LARGE SCALE GENOMIC DNA]</scope>
    <source>
        <strain evidence="2 3">ABR2-5</strain>
    </source>
</reference>
<feature type="transmembrane region" description="Helical" evidence="1">
    <location>
        <begin position="361"/>
        <end position="382"/>
    </location>
</feature>
<keyword evidence="1" id="KW-0472">Membrane</keyword>
<gene>
    <name evidence="2" type="primary">creD</name>
    <name evidence="2" type="ORF">N7U62_04650</name>
</gene>